<evidence type="ECO:0000313" key="2">
    <source>
        <dbReference type="EMBL" id="GAQ93049.1"/>
    </source>
</evidence>
<organism evidence="2 3">
    <name type="scientific">Klebsormidium nitens</name>
    <name type="common">Green alga</name>
    <name type="synonym">Ulothrix nitens</name>
    <dbReference type="NCBI Taxonomy" id="105231"/>
    <lineage>
        <taxon>Eukaryota</taxon>
        <taxon>Viridiplantae</taxon>
        <taxon>Streptophyta</taxon>
        <taxon>Klebsormidiophyceae</taxon>
        <taxon>Klebsormidiales</taxon>
        <taxon>Klebsormidiaceae</taxon>
        <taxon>Klebsormidium</taxon>
    </lineage>
</organism>
<name>A0A1Y1IU05_KLENI</name>
<reference evidence="2 3" key="1">
    <citation type="journal article" date="2014" name="Nat. Commun.">
        <title>Klebsormidium flaccidum genome reveals primary factors for plant terrestrial adaptation.</title>
        <authorList>
            <person name="Hori K."/>
            <person name="Maruyama F."/>
            <person name="Fujisawa T."/>
            <person name="Togashi T."/>
            <person name="Yamamoto N."/>
            <person name="Seo M."/>
            <person name="Sato S."/>
            <person name="Yamada T."/>
            <person name="Mori H."/>
            <person name="Tajima N."/>
            <person name="Moriyama T."/>
            <person name="Ikeuchi M."/>
            <person name="Watanabe M."/>
            <person name="Wada H."/>
            <person name="Kobayashi K."/>
            <person name="Saito M."/>
            <person name="Masuda T."/>
            <person name="Sasaki-Sekimoto Y."/>
            <person name="Mashiguchi K."/>
            <person name="Awai K."/>
            <person name="Shimojima M."/>
            <person name="Masuda S."/>
            <person name="Iwai M."/>
            <person name="Nobusawa T."/>
            <person name="Narise T."/>
            <person name="Kondo S."/>
            <person name="Saito H."/>
            <person name="Sato R."/>
            <person name="Murakawa M."/>
            <person name="Ihara Y."/>
            <person name="Oshima-Yamada Y."/>
            <person name="Ohtaka K."/>
            <person name="Satoh M."/>
            <person name="Sonobe K."/>
            <person name="Ishii M."/>
            <person name="Ohtani R."/>
            <person name="Kanamori-Sato M."/>
            <person name="Honoki R."/>
            <person name="Miyazaki D."/>
            <person name="Mochizuki H."/>
            <person name="Umetsu J."/>
            <person name="Higashi K."/>
            <person name="Shibata D."/>
            <person name="Kamiya Y."/>
            <person name="Sato N."/>
            <person name="Nakamura Y."/>
            <person name="Tabata S."/>
            <person name="Ida S."/>
            <person name="Kurokawa K."/>
            <person name="Ohta H."/>
        </authorList>
    </citation>
    <scope>NUCLEOTIDE SEQUENCE [LARGE SCALE GENOMIC DNA]</scope>
    <source>
        <strain evidence="2 3">NIES-2285</strain>
    </source>
</reference>
<keyword evidence="3" id="KW-1185">Reference proteome</keyword>
<feature type="region of interest" description="Disordered" evidence="1">
    <location>
        <begin position="196"/>
        <end position="228"/>
    </location>
</feature>
<gene>
    <name evidence="2" type="ORF">KFL_012710020</name>
</gene>
<evidence type="ECO:0000313" key="3">
    <source>
        <dbReference type="Proteomes" id="UP000054558"/>
    </source>
</evidence>
<proteinExistence type="predicted"/>
<accession>A0A1Y1IU05</accession>
<dbReference type="Proteomes" id="UP000054558">
    <property type="component" value="Unassembled WGS sequence"/>
</dbReference>
<dbReference type="AlphaFoldDB" id="A0A1Y1IU05"/>
<evidence type="ECO:0000256" key="1">
    <source>
        <dbReference type="SAM" id="MobiDB-lite"/>
    </source>
</evidence>
<sequence>MADQAEGSSTVVRNLFGSLQLESGVESDVDLDFPRPLLTGEDDIGLQRRGVERLMLKSPALKHQLAGRKLTEYRPLLVWDNTHTLIPIKAAFMSQKDWVLHSQLDLNYMAELPVWSLNLTKGGWYDDDGGSCFPVSPAFVEDGFACVYALSNAHVTYRVEQASNSGYVSAGLLAGEDAKSGGWPFVIELHGEEDTGAYPTIDPSTTSPPPSPEKQTRSRFHPPSSCPPDEAFTDVQLIRVLLGPASEIGKFQNLRYLVPSSRPSAGLAHKLDVAVGHFPGGATLDNVQSLLGQRLTPLERAAHVLWLNENCLKPLRKSMSFGELISTNSQTVKHTASTAYGSSGGPGMALTKEDGQPEGCPCAFEFVHAAWGADTRERSYNRGVSKDAPFLVCTLADKIIPKFAGHQFADRRQEQSIRGWVKLNRPIIEQAHLWAKVVAAGFG</sequence>
<protein>
    <submittedName>
        <fullName evidence="2">Uncharacterized protein</fullName>
    </submittedName>
</protein>
<dbReference type="EMBL" id="DF238220">
    <property type="protein sequence ID" value="GAQ93049.1"/>
    <property type="molecule type" value="Genomic_DNA"/>
</dbReference>